<dbReference type="AlphaFoldDB" id="A0AAD7UJS7"/>
<keyword evidence="3" id="KW-1185">Reference proteome</keyword>
<evidence type="ECO:0000313" key="2">
    <source>
        <dbReference type="EMBL" id="KAJ8609479.1"/>
    </source>
</evidence>
<proteinExistence type="predicted"/>
<dbReference type="Proteomes" id="UP001230188">
    <property type="component" value="Unassembled WGS sequence"/>
</dbReference>
<dbReference type="Gene3D" id="6.10.140.1230">
    <property type="match status" value="1"/>
</dbReference>
<dbReference type="InterPro" id="IPR005024">
    <property type="entry name" value="Snf7_fam"/>
</dbReference>
<evidence type="ECO:0008006" key="4">
    <source>
        <dbReference type="Google" id="ProtNLM"/>
    </source>
</evidence>
<feature type="compositionally biased region" description="Acidic residues" evidence="1">
    <location>
        <begin position="203"/>
        <end position="212"/>
    </location>
</feature>
<sequence length="223" mass="24691">MSGVLVSMGLRKAKDPLEDLKKWKRDLAKEMRSMDREVKKMDAAEKKSADECRKLGKANRIDACKILAKEIVRTRAAKERMYAARATLNSVSMQLQTQASMVRAAGCMKRSAEVMSAMNKLVKLPELQKTMTEMAREMERAGLIEEMVNDAMEIADGADVEEETEKQINSVVAELTGDLFKDKNVTVPTAVPQSAPAASEQPVAEEEEEPGDLDAMKARLQAL</sequence>
<evidence type="ECO:0000313" key="3">
    <source>
        <dbReference type="Proteomes" id="UP001230188"/>
    </source>
</evidence>
<comment type="caution">
    <text evidence="2">The sequence shown here is derived from an EMBL/GenBank/DDBJ whole genome shotgun (WGS) entry which is preliminary data.</text>
</comment>
<dbReference type="EMBL" id="JAQMWT010000139">
    <property type="protein sequence ID" value="KAJ8609479.1"/>
    <property type="molecule type" value="Genomic_DNA"/>
</dbReference>
<organism evidence="2 3">
    <name type="scientific">Chrysophaeum taylorii</name>
    <dbReference type="NCBI Taxonomy" id="2483200"/>
    <lineage>
        <taxon>Eukaryota</taxon>
        <taxon>Sar</taxon>
        <taxon>Stramenopiles</taxon>
        <taxon>Ochrophyta</taxon>
        <taxon>Pelagophyceae</taxon>
        <taxon>Pelagomonadales</taxon>
        <taxon>Pelagomonadaceae</taxon>
        <taxon>Chrysophaeum</taxon>
    </lineage>
</organism>
<feature type="region of interest" description="Disordered" evidence="1">
    <location>
        <begin position="190"/>
        <end position="214"/>
    </location>
</feature>
<gene>
    <name evidence="2" type="ORF">CTAYLR_005427</name>
</gene>
<protein>
    <recommendedName>
        <fullName evidence="4">Charged multivesicular body protein 3</fullName>
    </recommendedName>
</protein>
<feature type="compositionally biased region" description="Low complexity" evidence="1">
    <location>
        <begin position="190"/>
        <end position="202"/>
    </location>
</feature>
<dbReference type="Pfam" id="PF03357">
    <property type="entry name" value="Snf7"/>
    <property type="match status" value="1"/>
</dbReference>
<accession>A0AAD7UJS7</accession>
<name>A0AAD7UJS7_9STRA</name>
<dbReference type="GO" id="GO:0007034">
    <property type="term" value="P:vacuolar transport"/>
    <property type="evidence" value="ECO:0007669"/>
    <property type="project" value="InterPro"/>
</dbReference>
<reference evidence="2" key="1">
    <citation type="submission" date="2023-01" db="EMBL/GenBank/DDBJ databases">
        <title>Metagenome sequencing of chrysophaentin producing Chrysophaeum taylorii.</title>
        <authorList>
            <person name="Davison J."/>
            <person name="Bewley C."/>
        </authorList>
    </citation>
    <scope>NUCLEOTIDE SEQUENCE</scope>
    <source>
        <strain evidence="2">NIES-1699</strain>
    </source>
</reference>
<dbReference type="PANTHER" id="PTHR10476">
    <property type="entry name" value="CHARGED MULTIVESICULAR BODY PROTEIN"/>
    <property type="match status" value="1"/>
</dbReference>
<evidence type="ECO:0000256" key="1">
    <source>
        <dbReference type="SAM" id="MobiDB-lite"/>
    </source>
</evidence>